<gene>
    <name evidence="1" type="ORF">TU35_003470</name>
</gene>
<name>A0ACC6UZQ2_9CREN</name>
<comment type="caution">
    <text evidence="1">The sequence shown here is derived from an EMBL/GenBank/DDBJ whole genome shotgun (WGS) entry which is preliminary data.</text>
</comment>
<evidence type="ECO:0000313" key="2">
    <source>
        <dbReference type="Proteomes" id="UP000033636"/>
    </source>
</evidence>
<dbReference type="EMBL" id="JZWT02000007">
    <property type="protein sequence ID" value="MFB6490299.1"/>
    <property type="molecule type" value="Genomic_DNA"/>
</dbReference>
<accession>A0ACC6UZQ2</accession>
<sequence length="213" mass="23679">MQVIVDSREYRSDVVRYIKEAGCQTIQRQLDVGDYIAGRFIIERKSANDFLSSIVDGRLFDQITRLKASGLKPLIIVEGDLWEAVEYRGVHPNAVLGAQISALRMGLSIIYTPSPERTGHAICIAARQSEREGGIRIPHVKGRSLREQQLALLTALPGVGVKTAEALLKKYGTPLNALNNYYNWPLSEKALAKIRRILGERYEEGGGGLTQYL</sequence>
<reference evidence="1" key="1">
    <citation type="submission" date="2024-07" db="EMBL/GenBank/DDBJ databases">
        <title>Metagenome and Metagenome-Assembled Genomes of Archaea from a hot spring from the geothermal field of Los Azufres, Mexico.</title>
        <authorList>
            <person name="Marin-Paredes R."/>
            <person name="Martinez-Romero E."/>
            <person name="Servin-Garciduenas L.E."/>
        </authorList>
    </citation>
    <scope>NUCLEOTIDE SEQUENCE</scope>
</reference>
<proteinExistence type="predicted"/>
<organism evidence="1 2">
    <name type="scientific">Thermoproteus sp. AZ2</name>
    <dbReference type="NCBI Taxonomy" id="1609232"/>
    <lineage>
        <taxon>Archaea</taxon>
        <taxon>Thermoproteota</taxon>
        <taxon>Thermoprotei</taxon>
        <taxon>Thermoproteales</taxon>
        <taxon>Thermoproteaceae</taxon>
        <taxon>Thermoproteus</taxon>
    </lineage>
</organism>
<evidence type="ECO:0000313" key="1">
    <source>
        <dbReference type="EMBL" id="MFB6490299.1"/>
    </source>
</evidence>
<dbReference type="Proteomes" id="UP000033636">
    <property type="component" value="Unassembled WGS sequence"/>
</dbReference>
<protein>
    <submittedName>
        <fullName evidence="1">ERCC4 domain-containing protein</fullName>
    </submittedName>
</protein>